<evidence type="ECO:0000313" key="5">
    <source>
        <dbReference type="Proteomes" id="UP000738325"/>
    </source>
</evidence>
<dbReference type="InterPro" id="IPR023410">
    <property type="entry name" value="14-3-3_domain"/>
</dbReference>
<evidence type="ECO:0000313" key="4">
    <source>
        <dbReference type="EMBL" id="KAG0325406.1"/>
    </source>
</evidence>
<organism evidence="4 5">
    <name type="scientific">Dissophora globulifera</name>
    <dbReference type="NCBI Taxonomy" id="979702"/>
    <lineage>
        <taxon>Eukaryota</taxon>
        <taxon>Fungi</taxon>
        <taxon>Fungi incertae sedis</taxon>
        <taxon>Mucoromycota</taxon>
        <taxon>Mortierellomycotina</taxon>
        <taxon>Mortierellomycetes</taxon>
        <taxon>Mortierellales</taxon>
        <taxon>Mortierellaceae</taxon>
        <taxon>Dissophora</taxon>
    </lineage>
</organism>
<evidence type="ECO:0000256" key="1">
    <source>
        <dbReference type="ARBA" id="ARBA00006141"/>
    </source>
</evidence>
<dbReference type="PRINTS" id="PR00305">
    <property type="entry name" value="1433ZETA"/>
</dbReference>
<dbReference type="CDD" id="cd08774">
    <property type="entry name" value="14-3-3"/>
    <property type="match status" value="1"/>
</dbReference>
<dbReference type="InterPro" id="IPR000308">
    <property type="entry name" value="14-3-3"/>
</dbReference>
<dbReference type="PIRSF" id="PIRSF000868">
    <property type="entry name" value="14-3-3"/>
    <property type="match status" value="1"/>
</dbReference>
<dbReference type="EMBL" id="JAAAIP010000113">
    <property type="protein sequence ID" value="KAG0325406.1"/>
    <property type="molecule type" value="Genomic_DNA"/>
</dbReference>
<name>A0A9P6RS62_9FUNG</name>
<dbReference type="AlphaFoldDB" id="A0A9P6RS62"/>
<dbReference type="Gene3D" id="1.20.190.20">
    <property type="entry name" value="14-3-3 domain"/>
    <property type="match status" value="1"/>
</dbReference>
<evidence type="ECO:0000259" key="3">
    <source>
        <dbReference type="SMART" id="SM00101"/>
    </source>
</evidence>
<protein>
    <recommendedName>
        <fullName evidence="3">14-3-3 domain-containing protein</fullName>
    </recommendedName>
</protein>
<proteinExistence type="inferred from homology"/>
<dbReference type="Proteomes" id="UP000738325">
    <property type="component" value="Unassembled WGS sequence"/>
</dbReference>
<dbReference type="PANTHER" id="PTHR18860">
    <property type="entry name" value="14-3-3 PROTEIN"/>
    <property type="match status" value="1"/>
</dbReference>
<comment type="caution">
    <text evidence="4">The sequence shown here is derived from an EMBL/GenBank/DDBJ whole genome shotgun (WGS) entry which is preliminary data.</text>
</comment>
<dbReference type="Pfam" id="PF00244">
    <property type="entry name" value="14-3-3"/>
    <property type="match status" value="1"/>
</dbReference>
<gene>
    <name evidence="4" type="ORF">BGZ99_000653</name>
</gene>
<dbReference type="OrthoDB" id="10260625at2759"/>
<reference evidence="4" key="1">
    <citation type="journal article" date="2020" name="Fungal Divers.">
        <title>Resolving the Mortierellaceae phylogeny through synthesis of multi-gene phylogenetics and phylogenomics.</title>
        <authorList>
            <person name="Vandepol N."/>
            <person name="Liber J."/>
            <person name="Desiro A."/>
            <person name="Na H."/>
            <person name="Kennedy M."/>
            <person name="Barry K."/>
            <person name="Grigoriev I.V."/>
            <person name="Miller A.N."/>
            <person name="O'Donnell K."/>
            <person name="Stajich J.E."/>
            <person name="Bonito G."/>
        </authorList>
    </citation>
    <scope>NUCLEOTIDE SEQUENCE</scope>
    <source>
        <strain evidence="4">REB-010B</strain>
    </source>
</reference>
<feature type="site" description="Interaction with phosphoserine on interacting protein" evidence="2">
    <location>
        <position position="145"/>
    </location>
</feature>
<evidence type="ECO:0000256" key="2">
    <source>
        <dbReference type="PIRSR" id="PIRSR000868-1"/>
    </source>
</evidence>
<comment type="similarity">
    <text evidence="1">Belongs to the 14-3-3 family.</text>
</comment>
<dbReference type="InterPro" id="IPR036815">
    <property type="entry name" value="14-3-3_dom_sf"/>
</dbReference>
<dbReference type="SMART" id="SM00101">
    <property type="entry name" value="14_3_3"/>
    <property type="match status" value="1"/>
</dbReference>
<feature type="domain" description="14-3-3" evidence="3">
    <location>
        <begin position="23"/>
        <end position="254"/>
    </location>
</feature>
<accession>A0A9P6RS62</accession>
<sequence length="254" mass="28984">MRDSKSRQLSACPPRLSFLLLVENESENEVDEPEMVSYMKEITKLHVPLTLEERNLLSVAYKNQIGARRASWRIVSSIEAKQVSIDRQDRVSNLKIYRKKIEDELNATCDDILNILTDDVIPFVADEEKDECLVFYHKMKADYYRYLAEFSTDASHDEAAAKADASYQEASAVAKNLATTHPIRLGLALNYSVFFFEIMNHPGKACEIAQEAFDQAIEQLDAVSEDSYRDSTLIMQLLRDNLSLWTSDPDKGDE</sequence>
<dbReference type="SUPFAM" id="SSF48445">
    <property type="entry name" value="14-3-3 protein"/>
    <property type="match status" value="1"/>
</dbReference>
<feature type="site" description="Interaction with phosphoserine on interacting protein" evidence="2">
    <location>
        <position position="69"/>
    </location>
</feature>
<keyword evidence="5" id="KW-1185">Reference proteome</keyword>